<protein>
    <submittedName>
        <fullName evidence="5">ASPH protein</fullName>
    </submittedName>
</protein>
<dbReference type="GO" id="GO:0016020">
    <property type="term" value="C:membrane"/>
    <property type="evidence" value="ECO:0007669"/>
    <property type="project" value="TreeGrafter"/>
</dbReference>
<evidence type="ECO:0000256" key="3">
    <source>
        <dbReference type="ARBA" id="ARBA00023002"/>
    </source>
</evidence>
<accession>A0A812T633</accession>
<evidence type="ECO:0000313" key="6">
    <source>
        <dbReference type="Proteomes" id="UP000604046"/>
    </source>
</evidence>
<organism evidence="5 6">
    <name type="scientific">Symbiodinium natans</name>
    <dbReference type="NCBI Taxonomy" id="878477"/>
    <lineage>
        <taxon>Eukaryota</taxon>
        <taxon>Sar</taxon>
        <taxon>Alveolata</taxon>
        <taxon>Dinophyceae</taxon>
        <taxon>Suessiales</taxon>
        <taxon>Symbiodiniaceae</taxon>
        <taxon>Symbiodinium</taxon>
    </lineage>
</organism>
<dbReference type="Proteomes" id="UP000604046">
    <property type="component" value="Unassembled WGS sequence"/>
</dbReference>
<keyword evidence="6" id="KW-1185">Reference proteome</keyword>
<keyword evidence="3" id="KW-0560">Oxidoreductase</keyword>
<dbReference type="GO" id="GO:0051213">
    <property type="term" value="F:dioxygenase activity"/>
    <property type="evidence" value="ECO:0007669"/>
    <property type="project" value="UniProtKB-KW"/>
</dbReference>
<keyword evidence="2" id="KW-0223">Dioxygenase</keyword>
<dbReference type="PANTHER" id="PTHR46332">
    <property type="entry name" value="ASPARTATE BETA-HYDROXYLASE DOMAIN-CONTAINING PROTEIN 2"/>
    <property type="match status" value="1"/>
</dbReference>
<dbReference type="InterPro" id="IPR051821">
    <property type="entry name" value="Asp/Asn_beta-hydroxylase"/>
</dbReference>
<reference evidence="5" key="1">
    <citation type="submission" date="2021-02" db="EMBL/GenBank/DDBJ databases">
        <authorList>
            <person name="Dougan E. K."/>
            <person name="Rhodes N."/>
            <person name="Thang M."/>
            <person name="Chan C."/>
        </authorList>
    </citation>
    <scope>NUCLEOTIDE SEQUENCE</scope>
</reference>
<dbReference type="SUPFAM" id="SSF51197">
    <property type="entry name" value="Clavaminate synthase-like"/>
    <property type="match status" value="1"/>
</dbReference>
<comment type="caution">
    <text evidence="5">The sequence shown here is derived from an EMBL/GenBank/DDBJ whole genome shotgun (WGS) entry which is preliminary data.</text>
</comment>
<dbReference type="EMBL" id="CAJNDS010002513">
    <property type="protein sequence ID" value="CAE7506013.1"/>
    <property type="molecule type" value="Genomic_DNA"/>
</dbReference>
<comment type="similarity">
    <text evidence="1">Belongs to the aspartyl/asparaginyl beta-hydroxylase family.</text>
</comment>
<dbReference type="InterPro" id="IPR027443">
    <property type="entry name" value="IPNS-like_sf"/>
</dbReference>
<dbReference type="SUPFAM" id="SSF48452">
    <property type="entry name" value="TPR-like"/>
    <property type="match status" value="1"/>
</dbReference>
<dbReference type="AlphaFoldDB" id="A0A812T633"/>
<gene>
    <name evidence="5" type="primary">ASPH</name>
    <name evidence="5" type="ORF">SNAT2548_LOCUS28340</name>
</gene>
<evidence type="ECO:0000313" key="5">
    <source>
        <dbReference type="EMBL" id="CAE7506013.1"/>
    </source>
</evidence>
<dbReference type="InterPro" id="IPR011990">
    <property type="entry name" value="TPR-like_helical_dom_sf"/>
</dbReference>
<evidence type="ECO:0000256" key="2">
    <source>
        <dbReference type="ARBA" id="ARBA00022964"/>
    </source>
</evidence>
<sequence>MTLLEVTPHDARLSARLAEIRATLDALATDHCNACMGKAPAPDFSSVPELLKEVTGIYDHLPPRERVKADMMVGCGWHMLREDDKALEPLLRVAHSSGGVEAGDQLSAILVAMQLLRKKSRWGQIIQAGDKAFEVAGGKWADPVLPFLKGVSLARLNQPAEAADVLEEAIAMNPGFKQAYLEFDQACTALRDFARCRKVAQNLVEHGGHWVNCWQRPLHFHAGEDPKVTSRPWYDPSQFEMVRCLEENFVVIKNELEALCAKSSGRWGGVGTAHRGNQNSCHDADLVAAGEWQEVVLLGDSDECIDNGSHCPATTSLLNKFDEVRECAEMRLGESLFSRLQPGTHLRPHCGPTNMRLTCHLGLDIPEGCRITCAGESREWETGKCIVFDDSFEHEVIHEGSQPRTVLLVNFWHPDIPRSRRAELRKELGG</sequence>
<dbReference type="Gene3D" id="2.60.120.330">
    <property type="entry name" value="B-lactam Antibiotic, Isopenicillin N Synthase, Chain"/>
    <property type="match status" value="1"/>
</dbReference>
<dbReference type="PANTHER" id="PTHR46332:SF5">
    <property type="entry name" value="ASPARTATE BETA-HYDROXYLASE DOMAIN CONTAINING 2"/>
    <property type="match status" value="1"/>
</dbReference>
<dbReference type="Pfam" id="PF05118">
    <property type="entry name" value="Asp_Arg_Hydrox"/>
    <property type="match status" value="1"/>
</dbReference>
<dbReference type="InterPro" id="IPR007803">
    <property type="entry name" value="Asp/Arg/Pro-Hydrxlase"/>
</dbReference>
<feature type="domain" description="Aspartyl/asparaginy/proline hydroxylase" evidence="4">
    <location>
        <begin position="246"/>
        <end position="414"/>
    </location>
</feature>
<dbReference type="Gene3D" id="1.25.40.10">
    <property type="entry name" value="Tetratricopeptide repeat domain"/>
    <property type="match status" value="1"/>
</dbReference>
<evidence type="ECO:0000256" key="1">
    <source>
        <dbReference type="ARBA" id="ARBA00007730"/>
    </source>
</evidence>
<evidence type="ECO:0000259" key="4">
    <source>
        <dbReference type="Pfam" id="PF05118"/>
    </source>
</evidence>
<name>A0A812T633_9DINO</name>
<proteinExistence type="inferred from homology"/>
<dbReference type="OrthoDB" id="436908at2759"/>